<evidence type="ECO:0000313" key="2">
    <source>
        <dbReference type="EMBL" id="KAE8330766.1"/>
    </source>
</evidence>
<dbReference type="Gene3D" id="1.10.1200.10">
    <property type="entry name" value="ACP-like"/>
    <property type="match status" value="1"/>
</dbReference>
<name>A0A5N6XEG3_9EURO</name>
<dbReference type="Proteomes" id="UP000325945">
    <property type="component" value="Unassembled WGS sequence"/>
</dbReference>
<dbReference type="InterPro" id="IPR009081">
    <property type="entry name" value="PP-bd_ACP"/>
</dbReference>
<feature type="domain" description="Carrier" evidence="1">
    <location>
        <begin position="25"/>
        <end position="82"/>
    </location>
</feature>
<protein>
    <recommendedName>
        <fullName evidence="1">Carrier domain-containing protein</fullName>
    </recommendedName>
</protein>
<dbReference type="AlphaFoldDB" id="A0A5N6XEG3"/>
<dbReference type="SUPFAM" id="SSF47336">
    <property type="entry name" value="ACP-like"/>
    <property type="match status" value="1"/>
</dbReference>
<evidence type="ECO:0000313" key="3">
    <source>
        <dbReference type="Proteomes" id="UP000325945"/>
    </source>
</evidence>
<accession>A0A5N6XEG3</accession>
<dbReference type="InterPro" id="IPR036736">
    <property type="entry name" value="ACP-like_sf"/>
</dbReference>
<dbReference type="EMBL" id="ML741772">
    <property type="protein sequence ID" value="KAE8330766.1"/>
    <property type="molecule type" value="Genomic_DNA"/>
</dbReference>
<reference evidence="3" key="1">
    <citation type="submission" date="2019-04" db="EMBL/GenBank/DDBJ databases">
        <title>Friends and foes A comparative genomics studyof 23 Aspergillus species from section Flavi.</title>
        <authorList>
            <consortium name="DOE Joint Genome Institute"/>
            <person name="Kjaerbolling I."/>
            <person name="Vesth T."/>
            <person name="Frisvad J.C."/>
            <person name="Nybo J.L."/>
            <person name="Theobald S."/>
            <person name="Kildgaard S."/>
            <person name="Isbrandt T."/>
            <person name="Kuo A."/>
            <person name="Sato A."/>
            <person name="Lyhne E.K."/>
            <person name="Kogle M.E."/>
            <person name="Wiebenga A."/>
            <person name="Kun R.S."/>
            <person name="Lubbers R.J."/>
            <person name="Makela M.R."/>
            <person name="Barry K."/>
            <person name="Chovatia M."/>
            <person name="Clum A."/>
            <person name="Daum C."/>
            <person name="Haridas S."/>
            <person name="He G."/>
            <person name="LaButti K."/>
            <person name="Lipzen A."/>
            <person name="Mondo S."/>
            <person name="Riley R."/>
            <person name="Salamov A."/>
            <person name="Simmons B.A."/>
            <person name="Magnuson J.K."/>
            <person name="Henrissat B."/>
            <person name="Mortensen U.H."/>
            <person name="Larsen T.O."/>
            <person name="Devries R.P."/>
            <person name="Grigoriev I.V."/>
            <person name="Machida M."/>
            <person name="Baker S.E."/>
            <person name="Andersen M.R."/>
        </authorList>
    </citation>
    <scope>NUCLEOTIDE SEQUENCE [LARGE SCALE GENOMIC DNA]</scope>
    <source>
        <strain evidence="3">CBS 130017</strain>
    </source>
</reference>
<dbReference type="PROSITE" id="PS50075">
    <property type="entry name" value="CARRIER"/>
    <property type="match status" value="1"/>
</dbReference>
<dbReference type="Pfam" id="PF00550">
    <property type="entry name" value="PP-binding"/>
    <property type="match status" value="1"/>
</dbReference>
<keyword evidence="3" id="KW-1185">Reference proteome</keyword>
<gene>
    <name evidence="2" type="ORF">BDV39DRAFT_201784</name>
</gene>
<evidence type="ECO:0000259" key="1">
    <source>
        <dbReference type="PROSITE" id="PS50075"/>
    </source>
</evidence>
<sequence>MSVSVLPQPRDAHPDDTWKTLHDGSAEHITKAHLRDLWAQILQQDPFDFSEQDTFFEIGSDSITALDLATAAQAQGIRLTVE</sequence>
<organism evidence="2 3">
    <name type="scientific">Aspergillus sergii</name>
    <dbReference type="NCBI Taxonomy" id="1034303"/>
    <lineage>
        <taxon>Eukaryota</taxon>
        <taxon>Fungi</taxon>
        <taxon>Dikarya</taxon>
        <taxon>Ascomycota</taxon>
        <taxon>Pezizomycotina</taxon>
        <taxon>Eurotiomycetes</taxon>
        <taxon>Eurotiomycetidae</taxon>
        <taxon>Eurotiales</taxon>
        <taxon>Aspergillaceae</taxon>
        <taxon>Aspergillus</taxon>
        <taxon>Aspergillus subgen. Circumdati</taxon>
    </lineage>
</organism>
<proteinExistence type="predicted"/>